<keyword evidence="2" id="KW-1185">Reference proteome</keyword>
<sequence>MIVDHFSDGLKIPAKKKHAAQLAKTVLRAFRDMRYMPQKQCILSENDVFLKHPARYCMQISKKCRLKIFSDGMII</sequence>
<reference evidence="1 2" key="1">
    <citation type="submission" date="2014-11" db="EMBL/GenBank/DDBJ databases">
        <title>Genome of a novel goose pathogen.</title>
        <authorList>
            <person name="Hansen C.M."/>
            <person name="Hueffer K."/>
            <person name="Choi S.C."/>
        </authorList>
    </citation>
    <scope>NUCLEOTIDE SEQUENCE [LARGE SCALE GENOMIC DNA]</scope>
    <source>
        <strain evidence="1 2">KH1503</strain>
    </source>
</reference>
<protein>
    <submittedName>
        <fullName evidence="1">Uncharacterized protein</fullName>
    </submittedName>
</protein>
<gene>
    <name evidence="1" type="ORF">PL75_05710</name>
</gene>
<organism evidence="1 2">
    <name type="scientific">Neisseria arctica</name>
    <dbReference type="NCBI Taxonomy" id="1470200"/>
    <lineage>
        <taxon>Bacteria</taxon>
        <taxon>Pseudomonadati</taxon>
        <taxon>Pseudomonadota</taxon>
        <taxon>Betaproteobacteria</taxon>
        <taxon>Neisseriales</taxon>
        <taxon>Neisseriaceae</taxon>
        <taxon>Neisseria</taxon>
    </lineage>
</organism>
<comment type="caution">
    <text evidence="1">The sequence shown here is derived from an EMBL/GenBank/DDBJ whole genome shotgun (WGS) entry which is preliminary data.</text>
</comment>
<dbReference type="EMBL" id="JTDO01000007">
    <property type="protein sequence ID" value="KLT72983.1"/>
    <property type="molecule type" value="Genomic_DNA"/>
</dbReference>
<accession>A0A0J1C3V8</accession>
<evidence type="ECO:0000313" key="2">
    <source>
        <dbReference type="Proteomes" id="UP000036027"/>
    </source>
</evidence>
<proteinExistence type="predicted"/>
<dbReference type="AlphaFoldDB" id="A0A0J1C3V8"/>
<name>A0A0J1C3V8_9NEIS</name>
<dbReference type="Proteomes" id="UP000036027">
    <property type="component" value="Unassembled WGS sequence"/>
</dbReference>
<evidence type="ECO:0000313" key="1">
    <source>
        <dbReference type="EMBL" id="KLT72983.1"/>
    </source>
</evidence>
<dbReference type="PATRIC" id="fig|1470200.3.peg.2331"/>